<dbReference type="EMBL" id="LCAP01000001">
    <property type="protein sequence ID" value="KKR91939.1"/>
    <property type="molecule type" value="Genomic_DNA"/>
</dbReference>
<dbReference type="PANTHER" id="PTHR33540">
    <property type="entry name" value="TRNA THREONYLCARBAMOYLADENOSINE BIOSYNTHESIS PROTEIN TSAE"/>
    <property type="match status" value="1"/>
</dbReference>
<evidence type="ECO:0000256" key="1">
    <source>
        <dbReference type="ARBA" id="ARBA00004496"/>
    </source>
</evidence>
<dbReference type="GO" id="GO:0002949">
    <property type="term" value="P:tRNA threonylcarbamoyladenosine modification"/>
    <property type="evidence" value="ECO:0007669"/>
    <property type="project" value="InterPro"/>
</dbReference>
<keyword evidence="9" id="KW-0460">Magnesium</keyword>
<dbReference type="InterPro" id="IPR027417">
    <property type="entry name" value="P-loop_NTPase"/>
</dbReference>
<accession>A0A0G0UT50</accession>
<keyword evidence="11" id="KW-0378">Hydrolase</keyword>
<sequence length="139" mass="15653">MKFSSVSKKQTFNFAKKFSKQLTGGETLGLIGNLGTGKTIFTKGLAAGLGVKKNITSPTFVLMKIYPVTKHKQIKLLAHLDAYRVKSANDLITIGAKEYFNRPDTVTVIEWADKIKRILPRKTKFITIIYKDNSRIIKF</sequence>
<evidence type="ECO:0000256" key="7">
    <source>
        <dbReference type="ARBA" id="ARBA00022741"/>
    </source>
</evidence>
<keyword evidence="6" id="KW-0479">Metal-binding</keyword>
<protein>
    <recommendedName>
        <fullName evidence="3">tRNA threonylcarbamoyladenosine biosynthesis protein TsaE</fullName>
    </recommendedName>
    <alternativeName>
        <fullName evidence="10">t(6)A37 threonylcarbamoyladenosine biosynthesis protein TsaE</fullName>
    </alternativeName>
</protein>
<keyword evidence="5" id="KW-0819">tRNA processing</keyword>
<dbReference type="AlphaFoldDB" id="A0A0G0UT50"/>
<keyword evidence="4" id="KW-0963">Cytoplasm</keyword>
<dbReference type="InterPro" id="IPR003442">
    <property type="entry name" value="T6A_TsaE"/>
</dbReference>
<comment type="subcellular location">
    <subcellularLocation>
        <location evidence="1">Cytoplasm</location>
    </subcellularLocation>
</comment>
<evidence type="ECO:0000256" key="9">
    <source>
        <dbReference type="ARBA" id="ARBA00022842"/>
    </source>
</evidence>
<evidence type="ECO:0000256" key="10">
    <source>
        <dbReference type="ARBA" id="ARBA00032441"/>
    </source>
</evidence>
<dbReference type="NCBIfam" id="TIGR00150">
    <property type="entry name" value="T6A_YjeE"/>
    <property type="match status" value="1"/>
</dbReference>
<dbReference type="PANTHER" id="PTHR33540:SF2">
    <property type="entry name" value="TRNA THREONYLCARBAMOYLADENOSINE BIOSYNTHESIS PROTEIN TSAE"/>
    <property type="match status" value="1"/>
</dbReference>
<name>A0A0G0UT50_9BACT</name>
<evidence type="ECO:0000256" key="5">
    <source>
        <dbReference type="ARBA" id="ARBA00022694"/>
    </source>
</evidence>
<evidence type="ECO:0000256" key="2">
    <source>
        <dbReference type="ARBA" id="ARBA00007599"/>
    </source>
</evidence>
<evidence type="ECO:0000256" key="3">
    <source>
        <dbReference type="ARBA" id="ARBA00019010"/>
    </source>
</evidence>
<dbReference type="GO" id="GO:0005524">
    <property type="term" value="F:ATP binding"/>
    <property type="evidence" value="ECO:0007669"/>
    <property type="project" value="UniProtKB-KW"/>
</dbReference>
<keyword evidence="8" id="KW-0067">ATP-binding</keyword>
<dbReference type="GO" id="GO:0016787">
    <property type="term" value="F:hydrolase activity"/>
    <property type="evidence" value="ECO:0007669"/>
    <property type="project" value="UniProtKB-KW"/>
</dbReference>
<evidence type="ECO:0000256" key="6">
    <source>
        <dbReference type="ARBA" id="ARBA00022723"/>
    </source>
</evidence>
<dbReference type="Gene3D" id="3.40.50.300">
    <property type="entry name" value="P-loop containing nucleotide triphosphate hydrolases"/>
    <property type="match status" value="1"/>
</dbReference>
<dbReference type="GO" id="GO:0046872">
    <property type="term" value="F:metal ion binding"/>
    <property type="evidence" value="ECO:0007669"/>
    <property type="project" value="UniProtKB-KW"/>
</dbReference>
<evidence type="ECO:0000313" key="12">
    <source>
        <dbReference type="Proteomes" id="UP000034190"/>
    </source>
</evidence>
<evidence type="ECO:0000313" key="11">
    <source>
        <dbReference type="EMBL" id="KKR91939.1"/>
    </source>
</evidence>
<keyword evidence="7" id="KW-0547">Nucleotide-binding</keyword>
<reference evidence="11 12" key="1">
    <citation type="journal article" date="2015" name="Nature">
        <title>rRNA introns, odd ribosomes, and small enigmatic genomes across a large radiation of phyla.</title>
        <authorList>
            <person name="Brown C.T."/>
            <person name="Hug L.A."/>
            <person name="Thomas B.C."/>
            <person name="Sharon I."/>
            <person name="Castelle C.J."/>
            <person name="Singh A."/>
            <person name="Wilkins M.J."/>
            <person name="Williams K.H."/>
            <person name="Banfield J.F."/>
        </authorList>
    </citation>
    <scope>NUCLEOTIDE SEQUENCE [LARGE SCALE GENOMIC DNA]</scope>
</reference>
<organism evidence="11 12">
    <name type="scientific">Candidatus Falkowbacteria bacterium GW2011_GWA2_41_14</name>
    <dbReference type="NCBI Taxonomy" id="1618635"/>
    <lineage>
        <taxon>Bacteria</taxon>
        <taxon>Candidatus Falkowiibacteriota</taxon>
    </lineage>
</organism>
<comment type="similarity">
    <text evidence="2">Belongs to the TsaE family.</text>
</comment>
<dbReference type="SUPFAM" id="SSF52540">
    <property type="entry name" value="P-loop containing nucleoside triphosphate hydrolases"/>
    <property type="match status" value="1"/>
</dbReference>
<dbReference type="GO" id="GO:0005737">
    <property type="term" value="C:cytoplasm"/>
    <property type="evidence" value="ECO:0007669"/>
    <property type="project" value="UniProtKB-SubCell"/>
</dbReference>
<comment type="caution">
    <text evidence="11">The sequence shown here is derived from an EMBL/GenBank/DDBJ whole genome shotgun (WGS) entry which is preliminary data.</text>
</comment>
<gene>
    <name evidence="11" type="ORF">UU43_C0001G0119</name>
</gene>
<evidence type="ECO:0000256" key="4">
    <source>
        <dbReference type="ARBA" id="ARBA00022490"/>
    </source>
</evidence>
<dbReference type="Proteomes" id="UP000034190">
    <property type="component" value="Unassembled WGS sequence"/>
</dbReference>
<proteinExistence type="inferred from homology"/>
<dbReference type="Pfam" id="PF02367">
    <property type="entry name" value="TsaE"/>
    <property type="match status" value="1"/>
</dbReference>
<evidence type="ECO:0000256" key="8">
    <source>
        <dbReference type="ARBA" id="ARBA00022840"/>
    </source>
</evidence>